<proteinExistence type="predicted"/>
<gene>
    <name evidence="1" type="ORF">LPJ66_008563</name>
</gene>
<dbReference type="Proteomes" id="UP001150581">
    <property type="component" value="Unassembled WGS sequence"/>
</dbReference>
<comment type="caution">
    <text evidence="1">The sequence shown here is derived from an EMBL/GenBank/DDBJ whole genome shotgun (WGS) entry which is preliminary data.</text>
</comment>
<accession>A0ACC1IDW9</accession>
<sequence>MASGFDSDFKFEVAMDRFREETRIRTDRPLIGNGHSNSRSGNGNGNGGSARRAGTADAGGSARRAGTADAGVGAATATATATTAATTAKPKLGSLPRRESMGVVNIRRAQLPPAISPATSTTALATSQGYARGGMDFAAPPRPRPATARPSTARSRLSHGMSGSSFKESSFQSPSMATATNAIGGFGASPYMHSGAANDSRISLLSMVGGGGGGGGEREDADEFAEDEHARMVKNTRSSRALSNGGHQQQQQVGRPRSRTQSSEQGIVTVFSGVQLPPRLDADLDALNKLARFRPLVLAPSNNRLSGLFHSGPRYIEPTAEQLNLDETELTGLCFSFREHIAVRVAAVCERQTAGIGAARRVGMRAADTQTRAAQALQAARQAQEGAA</sequence>
<protein>
    <submittedName>
        <fullName evidence="1">Uncharacterized protein</fullName>
    </submittedName>
</protein>
<dbReference type="EMBL" id="JANBPG010001749">
    <property type="protein sequence ID" value="KAJ1888461.1"/>
    <property type="molecule type" value="Genomic_DNA"/>
</dbReference>
<name>A0ACC1IDW9_9FUNG</name>
<reference evidence="1" key="1">
    <citation type="submission" date="2022-07" db="EMBL/GenBank/DDBJ databases">
        <title>Phylogenomic reconstructions and comparative analyses of Kickxellomycotina fungi.</title>
        <authorList>
            <person name="Reynolds N.K."/>
            <person name="Stajich J.E."/>
            <person name="Barry K."/>
            <person name="Grigoriev I.V."/>
            <person name="Crous P."/>
            <person name="Smith M.E."/>
        </authorList>
    </citation>
    <scope>NUCLEOTIDE SEQUENCE</scope>
    <source>
        <strain evidence="1">Benny 63K</strain>
    </source>
</reference>
<evidence type="ECO:0000313" key="2">
    <source>
        <dbReference type="Proteomes" id="UP001150581"/>
    </source>
</evidence>
<evidence type="ECO:0000313" key="1">
    <source>
        <dbReference type="EMBL" id="KAJ1888461.1"/>
    </source>
</evidence>
<feature type="non-terminal residue" evidence="1">
    <location>
        <position position="388"/>
    </location>
</feature>
<organism evidence="1 2">
    <name type="scientific">Kickxella alabastrina</name>
    <dbReference type="NCBI Taxonomy" id="61397"/>
    <lineage>
        <taxon>Eukaryota</taxon>
        <taxon>Fungi</taxon>
        <taxon>Fungi incertae sedis</taxon>
        <taxon>Zoopagomycota</taxon>
        <taxon>Kickxellomycotina</taxon>
        <taxon>Kickxellomycetes</taxon>
        <taxon>Kickxellales</taxon>
        <taxon>Kickxellaceae</taxon>
        <taxon>Kickxella</taxon>
    </lineage>
</organism>
<keyword evidence="2" id="KW-1185">Reference proteome</keyword>